<dbReference type="PANTHER" id="PTHR43584">
    <property type="entry name" value="NUCLEOTIDYL TRANSFERASE"/>
    <property type="match status" value="1"/>
</dbReference>
<dbReference type="AlphaFoldDB" id="A0A847S1G5"/>
<comment type="caution">
    <text evidence="3">The sequence shown here is derived from an EMBL/GenBank/DDBJ whole genome shotgun (WGS) entry which is preliminary data.</text>
</comment>
<dbReference type="NCBIfam" id="TIGR03991">
    <property type="entry name" value="alt_bact_glmU"/>
    <property type="match status" value="1"/>
</dbReference>
<dbReference type="RefSeq" id="WP_168872625.1">
    <property type="nucleotide sequence ID" value="NZ_JABAIA010000002.1"/>
</dbReference>
<dbReference type="InterPro" id="IPR050065">
    <property type="entry name" value="GlmU-like"/>
</dbReference>
<sequence>MERQYILFDTPERELLYPFTHTRPIAACRVGILTIQEKWEHWLGTGVSHFTVPHLQEKFPLHRGDEVMMNVLINGHLMPDEELVAAITALGPDEELYKDNHLVAKVIQGREVHLLPAANRKNYTGPVVGIFRPWDIFLQNDRAIREDFVLLTKGRTSAPLPEGCQVSHPENVFLEPGAAVYCSILNAATGPIYIGRNALIMEGCAIRGPLAMGEGAVLKMGAKVYGATTLGPYSIGGGEIKNSVFFGYSNKSHDGYVGDAVIGEWCNLGGNTTCSNVKNNAGVVKVWVEAKQGTEPAGQKCGVMMGDYSRTGINTMLNTGTVVGVSCNIFGAGFPPTFLPSFSWGHQVGMTGYRLPEALRDAAAWMGFKGRQLEEADRRILEAVFRETNTQRP</sequence>
<proteinExistence type="predicted"/>
<protein>
    <submittedName>
        <fullName evidence="3">Glucose-1-phosphate thymidylyltransferase</fullName>
    </submittedName>
</protein>
<keyword evidence="4" id="KW-1185">Reference proteome</keyword>
<dbReference type="Proteomes" id="UP000570474">
    <property type="component" value="Unassembled WGS sequence"/>
</dbReference>
<keyword evidence="1 3" id="KW-0808">Transferase</keyword>
<dbReference type="Pfam" id="PF13562">
    <property type="entry name" value="NTP_transf_4"/>
    <property type="match status" value="1"/>
</dbReference>
<dbReference type="GO" id="GO:0016746">
    <property type="term" value="F:acyltransferase activity"/>
    <property type="evidence" value="ECO:0007669"/>
    <property type="project" value="UniProtKB-KW"/>
</dbReference>
<evidence type="ECO:0000256" key="2">
    <source>
        <dbReference type="ARBA" id="ARBA00023315"/>
    </source>
</evidence>
<dbReference type="InterPro" id="IPR023917">
    <property type="entry name" value="Bifunctiontional_GlmU_bac-type"/>
</dbReference>
<keyword evidence="2" id="KW-0012">Acyltransferase</keyword>
<evidence type="ECO:0000256" key="1">
    <source>
        <dbReference type="ARBA" id="ARBA00022679"/>
    </source>
</evidence>
<accession>A0A847S1G5</accession>
<dbReference type="SUPFAM" id="SSF51161">
    <property type="entry name" value="Trimeric LpxA-like enzymes"/>
    <property type="match status" value="2"/>
</dbReference>
<organism evidence="3 4">
    <name type="scientific">Chitinophaga varians</name>
    <dbReference type="NCBI Taxonomy" id="2202339"/>
    <lineage>
        <taxon>Bacteria</taxon>
        <taxon>Pseudomonadati</taxon>
        <taxon>Bacteroidota</taxon>
        <taxon>Chitinophagia</taxon>
        <taxon>Chitinophagales</taxon>
        <taxon>Chitinophagaceae</taxon>
        <taxon>Chitinophaga</taxon>
    </lineage>
</organism>
<evidence type="ECO:0000313" key="3">
    <source>
        <dbReference type="EMBL" id="NLR66717.1"/>
    </source>
</evidence>
<dbReference type="GO" id="GO:0016779">
    <property type="term" value="F:nucleotidyltransferase activity"/>
    <property type="evidence" value="ECO:0007669"/>
    <property type="project" value="UniProtKB-ARBA"/>
</dbReference>
<dbReference type="EMBL" id="JABAIA010000002">
    <property type="protein sequence ID" value="NLR66717.1"/>
    <property type="molecule type" value="Genomic_DNA"/>
</dbReference>
<dbReference type="InterPro" id="IPR011004">
    <property type="entry name" value="Trimer_LpxA-like_sf"/>
</dbReference>
<reference evidence="3 4" key="1">
    <citation type="submission" date="2020-04" db="EMBL/GenBank/DDBJ databases">
        <authorList>
            <person name="Yin C."/>
        </authorList>
    </citation>
    <scope>NUCLEOTIDE SEQUENCE [LARGE SCALE GENOMIC DNA]</scope>
    <source>
        <strain evidence="3 4">Ae27</strain>
    </source>
</reference>
<dbReference type="Gene3D" id="2.160.10.10">
    <property type="entry name" value="Hexapeptide repeat proteins"/>
    <property type="match status" value="1"/>
</dbReference>
<name>A0A847S1G5_9BACT</name>
<gene>
    <name evidence="3" type="ORF">HGH92_20575</name>
</gene>
<dbReference type="PANTHER" id="PTHR43584:SF8">
    <property type="entry name" value="N-ACETYLMURAMATE ALPHA-1-PHOSPHATE URIDYLYLTRANSFERASE"/>
    <property type="match status" value="1"/>
</dbReference>
<evidence type="ECO:0000313" key="4">
    <source>
        <dbReference type="Proteomes" id="UP000570474"/>
    </source>
</evidence>